<dbReference type="SUPFAM" id="SSF52518">
    <property type="entry name" value="Thiamin diphosphate-binding fold (THDP-binding)"/>
    <property type="match status" value="2"/>
</dbReference>
<dbReference type="CDD" id="cd07035">
    <property type="entry name" value="TPP_PYR_POX_like"/>
    <property type="match status" value="1"/>
</dbReference>
<keyword evidence="9" id="KW-1185">Reference proteome</keyword>
<dbReference type="GO" id="GO:0050660">
    <property type="term" value="F:flavin adenine dinucleotide binding"/>
    <property type="evidence" value="ECO:0007669"/>
    <property type="project" value="TreeGrafter"/>
</dbReference>
<feature type="compositionally biased region" description="Polar residues" evidence="4">
    <location>
        <begin position="401"/>
        <end position="410"/>
    </location>
</feature>
<evidence type="ECO:0000256" key="2">
    <source>
        <dbReference type="ARBA" id="ARBA00023052"/>
    </source>
</evidence>
<dbReference type="InterPro" id="IPR000399">
    <property type="entry name" value="TPP-bd_CS"/>
</dbReference>
<dbReference type="InterPro" id="IPR012000">
    <property type="entry name" value="Thiamin_PyroP_enz_cen_dom"/>
</dbReference>
<dbReference type="Gene3D" id="3.40.50.970">
    <property type="match status" value="2"/>
</dbReference>
<organism evidence="8 9">
    <name type="scientific">Acrocarpospora macrocephala</name>
    <dbReference type="NCBI Taxonomy" id="150177"/>
    <lineage>
        <taxon>Bacteria</taxon>
        <taxon>Bacillati</taxon>
        <taxon>Actinomycetota</taxon>
        <taxon>Actinomycetes</taxon>
        <taxon>Streptosporangiales</taxon>
        <taxon>Streptosporangiaceae</taxon>
        <taxon>Acrocarpospora</taxon>
    </lineage>
</organism>
<name>A0A5M3WUA8_9ACTN</name>
<dbReference type="CDD" id="cd02002">
    <property type="entry name" value="TPP_BFDC"/>
    <property type="match status" value="1"/>
</dbReference>
<sequence>MTTVREATFEVLRRTGLTTVFANPGSTEVPLLGGWPDDLRFVLALHEGSVVGMATGWAIAHEAPALVLLHTTAGLGNAVGALATARVNRAPLVVVVGQQDRRHLALEPFLTGRLEGLAGDYPVWTNQPVRAQDVPGAIARARHEAVTGRGPALVIVPMDDWDAPADELPPAAPAVLVRGSGVDDDDLVPLVTLLAEAVSPVLVVGAGADSEAAWDGLVGLAELLGCPVWQESFGARAGFPQDHPRFAGILPADRTRLRVALSAHDVVLAVGAPVFRQYPYEPGPLVEPGTKVAIITDDPAEAHRSPAAFALLADPARACARLTALVRPASTEISDMFQGSRTSMAGEGCTFAAVDSSGRGAADSGTSDMSLASSTSMAGEARASVAVDSSGPGVTDLGTLDMSQASSSSMAGEGRTSAAVDSSGRGAADSGTSDISRASRTSMAMEGRTSVAVGSSGPSVSDAALDGLSPVPLRASHVLRELAKRLPPETIVVEETPSSRPDLHRLLPARRPLGFLSAAMGGLGFALPAAVGLRMALPDRPIVAVVGDGSAIYGIQALWSAAHYRVGALFVVLANGRYAVLDRLAERSGRGKAPWVPFDEVSLAGLAKSFGCQARRVTGYDALVAALDEIVPTLHSREEPLLLDVAVVPDTEFHP</sequence>
<evidence type="ECO:0008006" key="10">
    <source>
        <dbReference type="Google" id="ProtNLM"/>
    </source>
</evidence>
<feature type="region of interest" description="Disordered" evidence="4">
    <location>
        <begin position="383"/>
        <end position="459"/>
    </location>
</feature>
<dbReference type="AlphaFoldDB" id="A0A5M3WUA8"/>
<keyword evidence="2 3" id="KW-0786">Thiamine pyrophosphate</keyword>
<dbReference type="InterPro" id="IPR045229">
    <property type="entry name" value="TPP_enz"/>
</dbReference>
<evidence type="ECO:0000313" key="9">
    <source>
        <dbReference type="Proteomes" id="UP000331127"/>
    </source>
</evidence>
<dbReference type="InterPro" id="IPR011766">
    <property type="entry name" value="TPP_enzyme_TPP-bd"/>
</dbReference>
<evidence type="ECO:0000259" key="5">
    <source>
        <dbReference type="Pfam" id="PF00205"/>
    </source>
</evidence>
<dbReference type="Gene3D" id="3.40.50.1220">
    <property type="entry name" value="TPP-binding domain"/>
    <property type="match status" value="1"/>
</dbReference>
<feature type="compositionally biased region" description="Polar residues" evidence="4">
    <location>
        <begin position="430"/>
        <end position="442"/>
    </location>
</feature>
<dbReference type="Pfam" id="PF00205">
    <property type="entry name" value="TPP_enzyme_M"/>
    <property type="match status" value="1"/>
</dbReference>
<dbReference type="PROSITE" id="PS00187">
    <property type="entry name" value="TPP_ENZYMES"/>
    <property type="match status" value="1"/>
</dbReference>
<dbReference type="SUPFAM" id="SSF52467">
    <property type="entry name" value="DHS-like NAD/FAD-binding domain"/>
    <property type="match status" value="1"/>
</dbReference>
<feature type="domain" description="Thiamine pyrophosphate enzyme central" evidence="5">
    <location>
        <begin position="190"/>
        <end position="322"/>
    </location>
</feature>
<dbReference type="GO" id="GO:0000287">
    <property type="term" value="F:magnesium ion binding"/>
    <property type="evidence" value="ECO:0007669"/>
    <property type="project" value="InterPro"/>
</dbReference>
<dbReference type="GO" id="GO:0003984">
    <property type="term" value="F:acetolactate synthase activity"/>
    <property type="evidence" value="ECO:0007669"/>
    <property type="project" value="TreeGrafter"/>
</dbReference>
<comment type="caution">
    <text evidence="8">The sequence shown here is derived from an EMBL/GenBank/DDBJ whole genome shotgun (WGS) entry which is preliminary data.</text>
</comment>
<dbReference type="PANTHER" id="PTHR18968">
    <property type="entry name" value="THIAMINE PYROPHOSPHATE ENZYMES"/>
    <property type="match status" value="1"/>
</dbReference>
<evidence type="ECO:0000256" key="1">
    <source>
        <dbReference type="ARBA" id="ARBA00007812"/>
    </source>
</evidence>
<proteinExistence type="inferred from homology"/>
<evidence type="ECO:0000256" key="4">
    <source>
        <dbReference type="SAM" id="MobiDB-lite"/>
    </source>
</evidence>
<gene>
    <name evidence="8" type="ORF">Amac_044480</name>
</gene>
<reference evidence="8 9" key="1">
    <citation type="submission" date="2019-10" db="EMBL/GenBank/DDBJ databases">
        <title>Whole genome shotgun sequence of Acrocarpospora macrocephala NBRC 16266.</title>
        <authorList>
            <person name="Ichikawa N."/>
            <person name="Kimura A."/>
            <person name="Kitahashi Y."/>
            <person name="Komaki H."/>
            <person name="Oguchi A."/>
        </authorList>
    </citation>
    <scope>NUCLEOTIDE SEQUENCE [LARGE SCALE GENOMIC DNA]</scope>
    <source>
        <strain evidence="8 9">NBRC 16266</strain>
    </source>
</reference>
<dbReference type="InterPro" id="IPR029061">
    <property type="entry name" value="THDP-binding"/>
</dbReference>
<feature type="domain" description="Thiamine pyrophosphate enzyme N-terminal TPP-binding" evidence="7">
    <location>
        <begin position="3"/>
        <end position="105"/>
    </location>
</feature>
<evidence type="ECO:0000313" key="8">
    <source>
        <dbReference type="EMBL" id="GES10851.1"/>
    </source>
</evidence>
<dbReference type="InterPro" id="IPR012001">
    <property type="entry name" value="Thiamin_PyroP_enz_TPP-bd_dom"/>
</dbReference>
<evidence type="ECO:0000259" key="7">
    <source>
        <dbReference type="Pfam" id="PF02776"/>
    </source>
</evidence>
<dbReference type="GO" id="GO:0030976">
    <property type="term" value="F:thiamine pyrophosphate binding"/>
    <property type="evidence" value="ECO:0007669"/>
    <property type="project" value="InterPro"/>
</dbReference>
<accession>A0A5M3WUA8</accession>
<dbReference type="Pfam" id="PF02775">
    <property type="entry name" value="TPP_enzyme_C"/>
    <property type="match status" value="1"/>
</dbReference>
<comment type="similarity">
    <text evidence="1 3">Belongs to the TPP enzyme family.</text>
</comment>
<protein>
    <recommendedName>
        <fullName evidence="10">Benzoylformate decarboxylase</fullName>
    </recommendedName>
</protein>
<evidence type="ECO:0000256" key="3">
    <source>
        <dbReference type="RuleBase" id="RU362132"/>
    </source>
</evidence>
<dbReference type="PANTHER" id="PTHR18968:SF133">
    <property type="entry name" value="BENZOYLFORMATE DECARBOXYLASE"/>
    <property type="match status" value="1"/>
</dbReference>
<evidence type="ECO:0000259" key="6">
    <source>
        <dbReference type="Pfam" id="PF02775"/>
    </source>
</evidence>
<feature type="compositionally biased region" description="Polar residues" evidence="4">
    <location>
        <begin position="364"/>
        <end position="375"/>
    </location>
</feature>
<dbReference type="Proteomes" id="UP000331127">
    <property type="component" value="Unassembled WGS sequence"/>
</dbReference>
<dbReference type="RefSeq" id="WP_246268571.1">
    <property type="nucleotide sequence ID" value="NZ_BAAAHL010000056.1"/>
</dbReference>
<dbReference type="InterPro" id="IPR029035">
    <property type="entry name" value="DHS-like_NAD/FAD-binding_dom"/>
</dbReference>
<feature type="compositionally biased region" description="Low complexity" evidence="4">
    <location>
        <begin position="450"/>
        <end position="459"/>
    </location>
</feature>
<feature type="region of interest" description="Disordered" evidence="4">
    <location>
        <begin position="356"/>
        <end position="375"/>
    </location>
</feature>
<dbReference type="Pfam" id="PF02776">
    <property type="entry name" value="TPP_enzyme_N"/>
    <property type="match status" value="1"/>
</dbReference>
<dbReference type="EMBL" id="BLAE01000025">
    <property type="protein sequence ID" value="GES10851.1"/>
    <property type="molecule type" value="Genomic_DNA"/>
</dbReference>
<feature type="domain" description="Thiamine pyrophosphate enzyme TPP-binding" evidence="6">
    <location>
        <begin position="503"/>
        <end position="645"/>
    </location>
</feature>